<dbReference type="EnsemblMetazoa" id="AEPI010540-RA">
    <property type="protein sequence ID" value="AEPI010540-PA"/>
    <property type="gene ID" value="AEPI010540"/>
</dbReference>
<accession>A0A182PUA4</accession>
<evidence type="ECO:0000313" key="4">
    <source>
        <dbReference type="EnsemblMetazoa" id="AEPI010540-PA"/>
    </source>
</evidence>
<protein>
    <submittedName>
        <fullName evidence="4">Sushi domain-containing protein</fullName>
    </submittedName>
</protein>
<dbReference type="STRING" id="199890.A0A182PUA4"/>
<dbReference type="VEuPathDB" id="VectorBase:AEPI010540"/>
<evidence type="ECO:0000259" key="3">
    <source>
        <dbReference type="PROSITE" id="PS50923"/>
    </source>
</evidence>
<dbReference type="AlphaFoldDB" id="A0A182PUA4"/>
<reference evidence="5" key="1">
    <citation type="submission" date="2013-03" db="EMBL/GenBank/DDBJ databases">
        <title>The Genome Sequence of Anopheles epiroticus epiroticus2.</title>
        <authorList>
            <consortium name="The Broad Institute Genomics Platform"/>
            <person name="Neafsey D.E."/>
            <person name="Howell P."/>
            <person name="Walker B."/>
            <person name="Young S.K."/>
            <person name="Zeng Q."/>
            <person name="Gargeya S."/>
            <person name="Fitzgerald M."/>
            <person name="Haas B."/>
            <person name="Abouelleil A."/>
            <person name="Allen A.W."/>
            <person name="Alvarado L."/>
            <person name="Arachchi H.M."/>
            <person name="Berlin A.M."/>
            <person name="Chapman S.B."/>
            <person name="Gainer-Dewar J."/>
            <person name="Goldberg J."/>
            <person name="Griggs A."/>
            <person name="Gujja S."/>
            <person name="Hansen M."/>
            <person name="Howarth C."/>
            <person name="Imamovic A."/>
            <person name="Ireland A."/>
            <person name="Larimer J."/>
            <person name="McCowan C."/>
            <person name="Murphy C."/>
            <person name="Pearson M."/>
            <person name="Poon T.W."/>
            <person name="Priest M."/>
            <person name="Roberts A."/>
            <person name="Saif S."/>
            <person name="Shea T."/>
            <person name="Sisk P."/>
            <person name="Sykes S."/>
            <person name="Wortman J."/>
            <person name="Nusbaum C."/>
            <person name="Birren B."/>
        </authorList>
    </citation>
    <scope>NUCLEOTIDE SEQUENCE [LARGE SCALE GENOMIC DNA]</scope>
    <source>
        <strain evidence="5">Epiroticus2</strain>
    </source>
</reference>
<dbReference type="SMART" id="SM00032">
    <property type="entry name" value="CCP"/>
    <property type="match status" value="1"/>
</dbReference>
<dbReference type="InterPro" id="IPR035976">
    <property type="entry name" value="Sushi/SCR/CCP_sf"/>
</dbReference>
<dbReference type="Gene3D" id="2.10.70.10">
    <property type="entry name" value="Complement Module, domain 1"/>
    <property type="match status" value="1"/>
</dbReference>
<feature type="disulfide bond" evidence="2">
    <location>
        <begin position="62"/>
        <end position="89"/>
    </location>
</feature>
<dbReference type="PROSITE" id="PS50923">
    <property type="entry name" value="SUSHI"/>
    <property type="match status" value="1"/>
</dbReference>
<dbReference type="Pfam" id="PF00084">
    <property type="entry name" value="Sushi"/>
    <property type="match status" value="1"/>
</dbReference>
<keyword evidence="2" id="KW-0768">Sushi</keyword>
<dbReference type="CDD" id="cd00033">
    <property type="entry name" value="CCP"/>
    <property type="match status" value="1"/>
</dbReference>
<evidence type="ECO:0000256" key="2">
    <source>
        <dbReference type="PROSITE-ProRule" id="PRU00302"/>
    </source>
</evidence>
<keyword evidence="1 2" id="KW-1015">Disulfide bond</keyword>
<comment type="caution">
    <text evidence="2">Lacks conserved residue(s) required for the propagation of feature annotation.</text>
</comment>
<evidence type="ECO:0000256" key="1">
    <source>
        <dbReference type="ARBA" id="ARBA00023157"/>
    </source>
</evidence>
<dbReference type="Proteomes" id="UP000075885">
    <property type="component" value="Unassembled WGS sequence"/>
</dbReference>
<proteinExistence type="predicted"/>
<sequence>MMIEQTTVNGYSWNEENFTSASLVAGTGTSGKGCPFPGVPAHGSVIFSDESLVNNTVATYYCERGFELLGPSRRVCIDSHWIPEGIPFCGK</sequence>
<keyword evidence="5" id="KW-1185">Reference proteome</keyword>
<dbReference type="SUPFAM" id="SSF57535">
    <property type="entry name" value="Complement control module/SCR domain"/>
    <property type="match status" value="1"/>
</dbReference>
<evidence type="ECO:0000313" key="5">
    <source>
        <dbReference type="Proteomes" id="UP000075885"/>
    </source>
</evidence>
<feature type="domain" description="Sushi" evidence="3">
    <location>
        <begin position="32"/>
        <end position="91"/>
    </location>
</feature>
<reference evidence="4" key="2">
    <citation type="submission" date="2020-05" db="UniProtKB">
        <authorList>
            <consortium name="EnsemblMetazoa"/>
        </authorList>
    </citation>
    <scope>IDENTIFICATION</scope>
    <source>
        <strain evidence="4">Epiroticus2</strain>
    </source>
</reference>
<organism evidence="4 5">
    <name type="scientific">Anopheles epiroticus</name>
    <dbReference type="NCBI Taxonomy" id="199890"/>
    <lineage>
        <taxon>Eukaryota</taxon>
        <taxon>Metazoa</taxon>
        <taxon>Ecdysozoa</taxon>
        <taxon>Arthropoda</taxon>
        <taxon>Hexapoda</taxon>
        <taxon>Insecta</taxon>
        <taxon>Pterygota</taxon>
        <taxon>Neoptera</taxon>
        <taxon>Endopterygota</taxon>
        <taxon>Diptera</taxon>
        <taxon>Nematocera</taxon>
        <taxon>Culicoidea</taxon>
        <taxon>Culicidae</taxon>
        <taxon>Anophelinae</taxon>
        <taxon>Anopheles</taxon>
    </lineage>
</organism>
<name>A0A182PUA4_9DIPT</name>
<dbReference type="InterPro" id="IPR000436">
    <property type="entry name" value="Sushi_SCR_CCP_dom"/>
</dbReference>